<dbReference type="Gene3D" id="3.40.50.300">
    <property type="entry name" value="P-loop containing nucleotide triphosphate hydrolases"/>
    <property type="match status" value="2"/>
</dbReference>
<evidence type="ECO:0000256" key="6">
    <source>
        <dbReference type="ARBA" id="ARBA00022840"/>
    </source>
</evidence>
<keyword evidence="6" id="KW-0067">ATP-binding</keyword>
<evidence type="ECO:0000313" key="12">
    <source>
        <dbReference type="EMBL" id="KAL1617226.1"/>
    </source>
</evidence>
<feature type="transmembrane region" description="Helical" evidence="10">
    <location>
        <begin position="532"/>
        <end position="553"/>
    </location>
</feature>
<protein>
    <recommendedName>
        <fullName evidence="11">ABC transporter domain-containing protein</fullName>
    </recommendedName>
</protein>
<dbReference type="InterPro" id="IPR043926">
    <property type="entry name" value="ABCG_dom"/>
</dbReference>
<dbReference type="SMART" id="SM00382">
    <property type="entry name" value="AAA"/>
    <property type="match status" value="2"/>
</dbReference>
<dbReference type="CDD" id="cd03232">
    <property type="entry name" value="ABCG_PDR_domain2"/>
    <property type="match status" value="1"/>
</dbReference>
<feature type="compositionally biased region" description="Basic and acidic residues" evidence="9">
    <location>
        <begin position="719"/>
        <end position="733"/>
    </location>
</feature>
<dbReference type="Pfam" id="PF01061">
    <property type="entry name" value="ABC2_membrane"/>
    <property type="match status" value="2"/>
</dbReference>
<evidence type="ECO:0000256" key="3">
    <source>
        <dbReference type="ARBA" id="ARBA00022448"/>
    </source>
</evidence>
<keyword evidence="3" id="KW-0813">Transport</keyword>
<feature type="transmembrane region" description="Helical" evidence="10">
    <location>
        <begin position="1225"/>
        <end position="1246"/>
    </location>
</feature>
<comment type="caution">
    <text evidence="12">The sequence shown here is derived from an EMBL/GenBank/DDBJ whole genome shotgun (WGS) entry which is preliminary data.</text>
</comment>
<evidence type="ECO:0000256" key="5">
    <source>
        <dbReference type="ARBA" id="ARBA00022741"/>
    </source>
</evidence>
<feature type="transmembrane region" description="Helical" evidence="10">
    <location>
        <begin position="677"/>
        <end position="699"/>
    </location>
</feature>
<feature type="transmembrane region" description="Helical" evidence="10">
    <location>
        <begin position="1258"/>
        <end position="1276"/>
    </location>
</feature>
<feature type="transmembrane region" description="Helical" evidence="10">
    <location>
        <begin position="493"/>
        <end position="512"/>
    </location>
</feature>
<feature type="transmembrane region" description="Helical" evidence="10">
    <location>
        <begin position="426"/>
        <end position="447"/>
    </location>
</feature>
<evidence type="ECO:0000256" key="9">
    <source>
        <dbReference type="SAM" id="MobiDB-lite"/>
    </source>
</evidence>
<evidence type="ECO:0000259" key="11">
    <source>
        <dbReference type="PROSITE" id="PS50893"/>
    </source>
</evidence>
<keyword evidence="13" id="KW-1185">Reference proteome</keyword>
<feature type="domain" description="ABC transporter" evidence="11">
    <location>
        <begin position="775"/>
        <end position="1018"/>
    </location>
</feature>
<evidence type="ECO:0000256" key="1">
    <source>
        <dbReference type="ARBA" id="ARBA00004141"/>
    </source>
</evidence>
<comment type="similarity">
    <text evidence="2">Belongs to the ABC transporter superfamily. ABCG family. PDR (TC 3.A.1.205) subfamily.</text>
</comment>
<evidence type="ECO:0000256" key="2">
    <source>
        <dbReference type="ARBA" id="ARBA00006012"/>
    </source>
</evidence>
<feature type="transmembrane region" description="Helical" evidence="10">
    <location>
        <begin position="1185"/>
        <end position="1213"/>
    </location>
</feature>
<keyword evidence="8 10" id="KW-0472">Membrane</keyword>
<proteinExistence type="inferred from homology"/>
<organism evidence="12 13">
    <name type="scientific">Neofusicoccum ribis</name>
    <dbReference type="NCBI Taxonomy" id="45134"/>
    <lineage>
        <taxon>Eukaryota</taxon>
        <taxon>Fungi</taxon>
        <taxon>Dikarya</taxon>
        <taxon>Ascomycota</taxon>
        <taxon>Pezizomycotina</taxon>
        <taxon>Dothideomycetes</taxon>
        <taxon>Dothideomycetes incertae sedis</taxon>
        <taxon>Botryosphaeriales</taxon>
        <taxon>Botryosphaeriaceae</taxon>
        <taxon>Neofusicoccum</taxon>
    </lineage>
</organism>
<evidence type="ECO:0000256" key="4">
    <source>
        <dbReference type="ARBA" id="ARBA00022692"/>
    </source>
</evidence>
<dbReference type="Pfam" id="PF19055">
    <property type="entry name" value="ABC2_membrane_7"/>
    <property type="match status" value="1"/>
</dbReference>
<dbReference type="InterPro" id="IPR017871">
    <property type="entry name" value="ABC_transporter-like_CS"/>
</dbReference>
<feature type="compositionally biased region" description="Basic and acidic residues" evidence="9">
    <location>
        <begin position="751"/>
        <end position="760"/>
    </location>
</feature>
<name>A0ABR3SCL5_9PEZI</name>
<keyword evidence="7 10" id="KW-1133">Transmembrane helix</keyword>
<dbReference type="InterPro" id="IPR013525">
    <property type="entry name" value="ABC2_TM"/>
</dbReference>
<feature type="transmembrane region" description="Helical" evidence="10">
    <location>
        <begin position="1144"/>
        <end position="1165"/>
    </location>
</feature>
<keyword evidence="4 10" id="KW-0812">Transmembrane</keyword>
<feature type="transmembrane region" description="Helical" evidence="10">
    <location>
        <begin position="453"/>
        <end position="472"/>
    </location>
</feature>
<evidence type="ECO:0000256" key="8">
    <source>
        <dbReference type="ARBA" id="ARBA00023136"/>
    </source>
</evidence>
<dbReference type="Proteomes" id="UP001521116">
    <property type="component" value="Unassembled WGS sequence"/>
</dbReference>
<comment type="subcellular location">
    <subcellularLocation>
        <location evidence="1">Membrane</location>
        <topology evidence="1">Multi-pass membrane protein</topology>
    </subcellularLocation>
</comment>
<feature type="transmembrane region" description="Helical" evidence="10">
    <location>
        <begin position="565"/>
        <end position="583"/>
    </location>
</feature>
<feature type="compositionally biased region" description="Low complexity" evidence="9">
    <location>
        <begin position="739"/>
        <end position="750"/>
    </location>
</feature>
<evidence type="ECO:0000313" key="13">
    <source>
        <dbReference type="Proteomes" id="UP001521116"/>
    </source>
</evidence>
<keyword evidence="5" id="KW-0547">Nucleotide-binding</keyword>
<reference evidence="12 13" key="1">
    <citation type="submission" date="2024-02" db="EMBL/GenBank/DDBJ databases">
        <title>De novo assembly and annotation of 12 fungi associated with fruit tree decline syndrome in Ontario, Canada.</title>
        <authorList>
            <person name="Sulman M."/>
            <person name="Ellouze W."/>
            <person name="Ilyukhin E."/>
        </authorList>
    </citation>
    <scope>NUCLEOTIDE SEQUENCE [LARGE SCALE GENOMIC DNA]</scope>
    <source>
        <strain evidence="12 13">M1-105</strain>
    </source>
</reference>
<dbReference type="PROSITE" id="PS50893">
    <property type="entry name" value="ABC_TRANSPORTER_2"/>
    <property type="match status" value="2"/>
</dbReference>
<feature type="region of interest" description="Disordered" evidence="9">
    <location>
        <begin position="719"/>
        <end position="770"/>
    </location>
</feature>
<feature type="domain" description="ABC transporter" evidence="11">
    <location>
        <begin position="67"/>
        <end position="313"/>
    </location>
</feature>
<dbReference type="EMBL" id="JAJVDC020000239">
    <property type="protein sequence ID" value="KAL1617226.1"/>
    <property type="molecule type" value="Genomic_DNA"/>
</dbReference>
<evidence type="ECO:0000256" key="10">
    <source>
        <dbReference type="SAM" id="Phobius"/>
    </source>
</evidence>
<dbReference type="InterPro" id="IPR034001">
    <property type="entry name" value="ABCG_PDR_1"/>
</dbReference>
<dbReference type="InterPro" id="IPR003593">
    <property type="entry name" value="AAA+_ATPase"/>
</dbReference>
<dbReference type="PANTHER" id="PTHR19241">
    <property type="entry name" value="ATP-BINDING CASSETTE TRANSPORTER"/>
    <property type="match status" value="1"/>
</dbReference>
<dbReference type="InterPro" id="IPR003439">
    <property type="entry name" value="ABC_transporter-like_ATP-bd"/>
</dbReference>
<dbReference type="CDD" id="cd03233">
    <property type="entry name" value="ABCG_PDR_domain1"/>
    <property type="match status" value="1"/>
</dbReference>
<sequence>MPSEPDAPQNIGHATVHDDLPVYRRNGRSLGVVFCDISVLGSVNNRTTVLDLPAILSSILTAPFTLLRQFARTRKRPAKRILHSVSGVVFPGETMLVLGRPGSGCSTALRVIGNHRESFAAVEGEVRYATIGAEDMGRRYSSEVVYCGEDDLHFPNLSVGHTARFGLHLRGDKDGASGAEFVEHMTDKLLHSLDIPHTKNTIVGDSFVRGVSGGERRRVSLAESLVSNPVVACWDNPIRGLDSSAALKFLRTLKKVSRATGMANVVTLYQTSETMYAECFDRVMVLYEGRMIFCGRATEAKQYFIDLGFFCHSRQTTAEFLTAVTSPIERVIHEDHQRHVPLDPDALAKVFRDSSHYAQLGNDMAEYKSQLSSDPSNVKAFIAEHSRLRSRWAVTGAPQPGSVMKQALLAAWRHFLLLWGDRRSSLTGLFMTVVTAVINGSAFYMAPKTSTGSFMKGGGIFFSLIYFFLNALPQLSSTVTSRAILAKQHRLGFIHPLALTLGLTLADLPLALLEVTAFSLPYYFLLGLRPAAGAFFTFLLTLFLAYAAALSLFRALGAWAPNASIALLVGGAALPVLLAYSGYAPPVPTMPGWGAWIRRISPSPWALEALLANEFAGIELHCSDAQLVPSGAGYAGGDAAWRGCPLPGAAKGRAVVRGERYLEDYFEYRREHVWRNVGVIVAIWAVYVVLAAVGLSVMVGRAGADGGVVFKRGAARAEEEGLDGREEDVERRGQSAAQGERSGSSLSSKGSSRDSEKDDGSDGGELGDPAATSAFTFENVTYTIVADGQEKQLLDGVTGIVRPGQLTALMGASGAGKTTLLDTLAQRKSEGRVDGTVLLDGKPLDGSFGRACGFCMQQDVHEPNATVREALQFSAVMRQEASVPEGEKLAYVEKIISLLELAPIADAIIGNPGVGGLGVEERKRVTIGVELAARPSALLFLDEPTSGLDSQGAFSIVRFLQKIAAQGIPVICTIHQPSGIIFDMFDHVLLLAPGGKTLYFGETGQNCHKVVDYFARHGAVMGEFENPAEFIINTATSKDDPSKDWARIWSESPENQELHAEISEYKSISSSAQGRDSHPTSNQAFALPLKDQIIKVTHRHWISVWRDGPYNFSKLFKSIFCELFIAFTFFHSDTTLQGTQNRMLFFLLISWLVPAIVPDIQAVWLEKRAIHAAREKNGVYSAHALSAALVLVELPWQLLNLTIVFLCIYWTVGYPSASSVAGYEYLMFLLLGVFGTGFAQVVAALFPREKTAGYANSLAWVVLTAFTGAAIPHAVMTDFYRPWMFWVDPLRYFVSGSAANVLRGTPVRCAARDLTLFDAPPGRTCGEYMRSYFAAGGAGYVVNPEAMADCEYCAYASGDEYAESLEFYWTDRWRDLGVFAAFCVSNVVLTFVIIWVRERRFRK</sequence>
<gene>
    <name evidence="12" type="ORF">SLS56_011089</name>
</gene>
<dbReference type="Pfam" id="PF06422">
    <property type="entry name" value="PDR_CDR"/>
    <property type="match status" value="1"/>
</dbReference>
<evidence type="ECO:0000256" key="7">
    <source>
        <dbReference type="ARBA" id="ARBA00022989"/>
    </source>
</evidence>
<accession>A0ABR3SCL5</accession>
<dbReference type="InterPro" id="IPR034003">
    <property type="entry name" value="ABCG_PDR_2"/>
</dbReference>
<feature type="transmembrane region" description="Helical" evidence="10">
    <location>
        <begin position="1376"/>
        <end position="1396"/>
    </location>
</feature>
<dbReference type="Pfam" id="PF00005">
    <property type="entry name" value="ABC_tran"/>
    <property type="match status" value="2"/>
</dbReference>
<dbReference type="PROSITE" id="PS00211">
    <property type="entry name" value="ABC_TRANSPORTER_1"/>
    <property type="match status" value="1"/>
</dbReference>
<dbReference type="InterPro" id="IPR027417">
    <property type="entry name" value="P-loop_NTPase"/>
</dbReference>
<dbReference type="InterPro" id="IPR010929">
    <property type="entry name" value="PDR_CDR_ABC"/>
</dbReference>
<dbReference type="SUPFAM" id="SSF52540">
    <property type="entry name" value="P-loop containing nucleoside triphosphate hydrolases"/>
    <property type="match status" value="2"/>
</dbReference>